<dbReference type="OMA" id="MEHGDSM"/>
<dbReference type="STRING" id="74649.A0A2P6Q776"/>
<dbReference type="InterPro" id="IPR058017">
    <property type="entry name" value="At3g28540-like_C"/>
</dbReference>
<dbReference type="Pfam" id="PF14363">
    <property type="entry name" value="AAA_assoc"/>
    <property type="match status" value="1"/>
</dbReference>
<dbReference type="EMBL" id="PDCK01000043">
    <property type="protein sequence ID" value="PRQ30036.1"/>
    <property type="molecule type" value="Genomic_DNA"/>
</dbReference>
<dbReference type="Pfam" id="PF00004">
    <property type="entry name" value="AAA"/>
    <property type="match status" value="1"/>
</dbReference>
<dbReference type="SMART" id="SM00382">
    <property type="entry name" value="AAA"/>
    <property type="match status" value="1"/>
</dbReference>
<dbReference type="InterPro" id="IPR050747">
    <property type="entry name" value="Mitochondrial_chaperone_BCS1"/>
</dbReference>
<keyword evidence="4" id="KW-0460">Magnesium</keyword>
<dbReference type="Gene3D" id="6.10.280.40">
    <property type="match status" value="1"/>
</dbReference>
<protein>
    <submittedName>
        <fullName evidence="8">Putative ATPase, AAA-type, core, AAA-type ATPase domain-containing protein</fullName>
    </submittedName>
</protein>
<dbReference type="Gramene" id="PRQ30036">
    <property type="protein sequence ID" value="PRQ30036"/>
    <property type="gene ID" value="RchiOBHm_Chr5g0020261"/>
</dbReference>
<evidence type="ECO:0000256" key="6">
    <source>
        <dbReference type="RuleBase" id="RU003651"/>
    </source>
</evidence>
<dbReference type="InterPro" id="IPR003960">
    <property type="entry name" value="ATPase_AAA_CS"/>
</dbReference>
<evidence type="ECO:0000256" key="2">
    <source>
        <dbReference type="ARBA" id="ARBA00007448"/>
    </source>
</evidence>
<feature type="domain" description="AAA+ ATPase" evidence="7">
    <location>
        <begin position="257"/>
        <end position="399"/>
    </location>
</feature>
<dbReference type="Gene3D" id="3.40.50.300">
    <property type="entry name" value="P-loop containing nucleotide triphosphate hydrolases"/>
    <property type="match status" value="1"/>
</dbReference>
<keyword evidence="9" id="KW-1185">Reference proteome</keyword>
<dbReference type="OrthoDB" id="10251412at2759"/>
<evidence type="ECO:0000259" key="7">
    <source>
        <dbReference type="SMART" id="SM00382"/>
    </source>
</evidence>
<evidence type="ECO:0000313" key="9">
    <source>
        <dbReference type="Proteomes" id="UP000238479"/>
    </source>
</evidence>
<name>A0A2P6Q776_ROSCH</name>
<evidence type="ECO:0000313" key="8">
    <source>
        <dbReference type="EMBL" id="PRQ30036.1"/>
    </source>
</evidence>
<dbReference type="InterPro" id="IPR003959">
    <property type="entry name" value="ATPase_AAA_core"/>
</dbReference>
<organism evidence="8 9">
    <name type="scientific">Rosa chinensis</name>
    <name type="common">China rose</name>
    <dbReference type="NCBI Taxonomy" id="74649"/>
    <lineage>
        <taxon>Eukaryota</taxon>
        <taxon>Viridiplantae</taxon>
        <taxon>Streptophyta</taxon>
        <taxon>Embryophyta</taxon>
        <taxon>Tracheophyta</taxon>
        <taxon>Spermatophyta</taxon>
        <taxon>Magnoliopsida</taxon>
        <taxon>eudicotyledons</taxon>
        <taxon>Gunneridae</taxon>
        <taxon>Pentapetalae</taxon>
        <taxon>rosids</taxon>
        <taxon>fabids</taxon>
        <taxon>Rosales</taxon>
        <taxon>Rosaceae</taxon>
        <taxon>Rosoideae</taxon>
        <taxon>Rosoideae incertae sedis</taxon>
        <taxon>Rosa</taxon>
    </lineage>
</organism>
<keyword evidence="3" id="KW-0378">Hydrolase</keyword>
<accession>A0A2P6Q776</accession>
<comment type="caution">
    <text evidence="8">The sequence shown here is derived from an EMBL/GenBank/DDBJ whole genome shotgun (WGS) entry which is preliminary data.</text>
</comment>
<dbReference type="CDD" id="cd19510">
    <property type="entry name" value="RecA-like_BCS1"/>
    <property type="match status" value="1"/>
</dbReference>
<evidence type="ECO:0000256" key="4">
    <source>
        <dbReference type="ARBA" id="ARBA00022842"/>
    </source>
</evidence>
<dbReference type="InterPro" id="IPR027417">
    <property type="entry name" value="P-loop_NTPase"/>
</dbReference>
<evidence type="ECO:0000256" key="3">
    <source>
        <dbReference type="ARBA" id="ARBA00022801"/>
    </source>
</evidence>
<dbReference type="GO" id="GO:0005524">
    <property type="term" value="F:ATP binding"/>
    <property type="evidence" value="ECO:0007669"/>
    <property type="project" value="UniProtKB-KW"/>
</dbReference>
<comment type="cofactor">
    <cofactor evidence="1">
        <name>Mg(2+)</name>
        <dbReference type="ChEBI" id="CHEBI:18420"/>
    </cofactor>
</comment>
<dbReference type="InterPro" id="IPR003593">
    <property type="entry name" value="AAA+_ATPase"/>
</dbReference>
<keyword evidence="6" id="KW-0067">ATP-binding</keyword>
<evidence type="ECO:0000256" key="5">
    <source>
        <dbReference type="ARBA" id="ARBA00049360"/>
    </source>
</evidence>
<dbReference type="Pfam" id="PF25568">
    <property type="entry name" value="AAA_lid_At3g28540"/>
    <property type="match status" value="1"/>
</dbReference>
<comment type="catalytic activity">
    <reaction evidence="5">
        <text>ATP + H2O = ADP + phosphate + H(+)</text>
        <dbReference type="Rhea" id="RHEA:13065"/>
        <dbReference type="ChEBI" id="CHEBI:15377"/>
        <dbReference type="ChEBI" id="CHEBI:15378"/>
        <dbReference type="ChEBI" id="CHEBI:30616"/>
        <dbReference type="ChEBI" id="CHEBI:43474"/>
        <dbReference type="ChEBI" id="CHEBI:456216"/>
    </reaction>
</comment>
<keyword evidence="6" id="KW-0547">Nucleotide-binding</keyword>
<gene>
    <name evidence="8" type="ORF">RchiOBHm_Chr5g0020261</name>
</gene>
<dbReference type="GO" id="GO:0006950">
    <property type="term" value="P:response to stress"/>
    <property type="evidence" value="ECO:0007669"/>
    <property type="project" value="UniProtKB-ARBA"/>
</dbReference>
<evidence type="ECO:0000256" key="1">
    <source>
        <dbReference type="ARBA" id="ARBA00001946"/>
    </source>
</evidence>
<proteinExistence type="inferred from homology"/>
<dbReference type="InterPro" id="IPR025753">
    <property type="entry name" value="AAA_N_dom"/>
</dbReference>
<dbReference type="AlphaFoldDB" id="A0A2P6Q776"/>
<comment type="similarity">
    <text evidence="2">Belongs to the AAA ATPase family. BCS1 subfamily.</text>
</comment>
<dbReference type="PROSITE" id="PS00674">
    <property type="entry name" value="AAA"/>
    <property type="match status" value="1"/>
</dbReference>
<dbReference type="PANTHER" id="PTHR23070">
    <property type="entry name" value="BCS1 AAA-TYPE ATPASE"/>
    <property type="match status" value="1"/>
</dbReference>
<dbReference type="Proteomes" id="UP000238479">
    <property type="component" value="Chromosome 5"/>
</dbReference>
<reference evidence="8 9" key="1">
    <citation type="journal article" date="2018" name="Nat. Genet.">
        <title>The Rosa genome provides new insights in the design of modern roses.</title>
        <authorList>
            <person name="Bendahmane M."/>
        </authorList>
    </citation>
    <scope>NUCLEOTIDE SEQUENCE [LARGE SCALE GENOMIC DNA]</scope>
    <source>
        <strain evidence="9">cv. Old Blush</strain>
    </source>
</reference>
<dbReference type="GO" id="GO:0016887">
    <property type="term" value="F:ATP hydrolysis activity"/>
    <property type="evidence" value="ECO:0007669"/>
    <property type="project" value="InterPro"/>
</dbReference>
<dbReference type="SUPFAM" id="SSF52540">
    <property type="entry name" value="P-loop containing nucleoside triphosphate hydrolases"/>
    <property type="match status" value="1"/>
</dbReference>
<sequence>MHLPLKKVPIYTPKWLAACASMFASLMLIQSMTNNFYTLIPQPLQRFVISIVIGFFKRSVPLFIQRLLLSAYHEFSKRFFHDPVMTLLVEEYHGFCDNEIYHAVEHYLHSKISPNTRLLKIAQTWRDTSSSYQFVDRQEFEDVYEGIELKWKFSSTSNQQSFQLMFDVRHKEAVGCSYIPYVLKRFKAMKEETKIVRLCTLARKNGHNIKWQSITFGNYSATFATLALDPKLKASILEDLDRFVKGKQFYQGVGRAWKRGYLLYGPPGTGKSSLIAAIANHLKFNIYDLQLSHLKSDVELRSVLVATTNQSILVIEDIDCGLKLQDRTLVKTTSSSKEKDHADEPAITLSGLLNFIDGLWSGSAEQRIIIFTTNHKDKLDPALLRPGRMDMHIHMSYCTFGGFETLARNYLGIKEHQPLFDEIESLLQNAEVTPAQVAQELMKSEDAEVALQGLITMLREKIEHQRVGDQIKMREDEDSD</sequence>